<protein>
    <recommendedName>
        <fullName evidence="5">No apical meristem-associated C-terminal domain-containing protein</fullName>
    </recommendedName>
</protein>
<reference evidence="3 4" key="1">
    <citation type="submission" date="2013-11" db="EMBL/GenBank/DDBJ databases">
        <title>The Genome Sequence of Phytophthora parasitica P1976.</title>
        <authorList>
            <consortium name="The Broad Institute Genomics Platform"/>
            <person name="Russ C."/>
            <person name="Tyler B."/>
            <person name="Panabieres F."/>
            <person name="Shan W."/>
            <person name="Tripathy S."/>
            <person name="Grunwald N."/>
            <person name="Machado M."/>
            <person name="Johnson C.S."/>
            <person name="Walker B."/>
            <person name="Young S."/>
            <person name="Zeng Q."/>
            <person name="Gargeya S."/>
            <person name="Fitzgerald M."/>
            <person name="Haas B."/>
            <person name="Abouelleil A."/>
            <person name="Allen A.W."/>
            <person name="Alvarado L."/>
            <person name="Arachchi H.M."/>
            <person name="Berlin A.M."/>
            <person name="Chapman S.B."/>
            <person name="Gainer-Dewar J."/>
            <person name="Goldberg J."/>
            <person name="Griggs A."/>
            <person name="Gujja S."/>
            <person name="Hansen M."/>
            <person name="Howarth C."/>
            <person name="Imamovic A."/>
            <person name="Ireland A."/>
            <person name="Larimer J."/>
            <person name="McCowan C."/>
            <person name="Murphy C."/>
            <person name="Pearson M."/>
            <person name="Poon T.W."/>
            <person name="Priest M."/>
            <person name="Roberts A."/>
            <person name="Saif S."/>
            <person name="Shea T."/>
            <person name="Sisk P."/>
            <person name="Sykes S."/>
            <person name="Wortman J."/>
            <person name="Nusbaum C."/>
            <person name="Birren B."/>
        </authorList>
    </citation>
    <scope>NUCLEOTIDE SEQUENCE [LARGE SCALE GENOMIC DNA]</scope>
    <source>
        <strain evidence="3 4">P1976</strain>
    </source>
</reference>
<dbReference type="Proteomes" id="UP000028582">
    <property type="component" value="Unassembled WGS sequence"/>
</dbReference>
<evidence type="ECO:0000256" key="1">
    <source>
        <dbReference type="SAM" id="Coils"/>
    </source>
</evidence>
<feature type="region of interest" description="Disordered" evidence="2">
    <location>
        <begin position="235"/>
        <end position="276"/>
    </location>
</feature>
<feature type="compositionally biased region" description="Low complexity" evidence="2">
    <location>
        <begin position="130"/>
        <end position="150"/>
    </location>
</feature>
<sequence length="380" mass="43134">MMNVPLSQWTAPKVSRLWSAKGDDRCSPPRSDDYKDWTLMQLKREITQRQLKTNPRRRNKDAFVRVLLLNDEEQAQIQTQNAPQNQQQTLEDTSMFVPTSTADLQTMYVNNGDQQQQQDIYGTNTTHQPQQEVYGNNGGQQQQPQQDVYGNSSPPQQPQQPDIYNGGQQPRQEMYMEQPHQQQEVYTNTGEQQQNFMTSSVNAGSIEPTAMVPPTPAPQIPAQMQTPMAVAPAPKTLETEVEAPQGFESSKRQRVEHAEHESEGNENAHNAAASDVRRAGTLVQQIGKGSTEYLRRKLSIQAARLEIESRRLDIETKREQRNSELHAVQLALANEQLQQAKMTTQKMKNEWMVEQMIQKKRLSDAGISQEDSASLGMYLS</sequence>
<dbReference type="AlphaFoldDB" id="A0A081ADL1"/>
<gene>
    <name evidence="3" type="ORF">F444_07839</name>
</gene>
<feature type="coiled-coil region" evidence="1">
    <location>
        <begin position="295"/>
        <end position="350"/>
    </location>
</feature>
<evidence type="ECO:0000313" key="4">
    <source>
        <dbReference type="Proteomes" id="UP000028582"/>
    </source>
</evidence>
<evidence type="ECO:0000256" key="2">
    <source>
        <dbReference type="SAM" id="MobiDB-lite"/>
    </source>
</evidence>
<dbReference type="EMBL" id="ANJA01001494">
    <property type="protein sequence ID" value="ETO76972.1"/>
    <property type="molecule type" value="Genomic_DNA"/>
</dbReference>
<proteinExistence type="predicted"/>
<organism evidence="3 4">
    <name type="scientific">Phytophthora nicotianae P1976</name>
    <dbReference type="NCBI Taxonomy" id="1317066"/>
    <lineage>
        <taxon>Eukaryota</taxon>
        <taxon>Sar</taxon>
        <taxon>Stramenopiles</taxon>
        <taxon>Oomycota</taxon>
        <taxon>Peronosporomycetes</taxon>
        <taxon>Peronosporales</taxon>
        <taxon>Peronosporaceae</taxon>
        <taxon>Phytophthora</taxon>
    </lineage>
</organism>
<accession>A0A081ADL1</accession>
<evidence type="ECO:0008006" key="5">
    <source>
        <dbReference type="Google" id="ProtNLM"/>
    </source>
</evidence>
<feature type="compositionally biased region" description="Basic and acidic residues" evidence="2">
    <location>
        <begin position="249"/>
        <end position="263"/>
    </location>
</feature>
<comment type="caution">
    <text evidence="3">The sequence shown here is derived from an EMBL/GenBank/DDBJ whole genome shotgun (WGS) entry which is preliminary data.</text>
</comment>
<name>A0A081ADL1_PHYNI</name>
<dbReference type="OrthoDB" id="126057at2759"/>
<keyword evidence="1" id="KW-0175">Coiled coil</keyword>
<feature type="region of interest" description="Disordered" evidence="2">
    <location>
        <begin position="127"/>
        <end position="168"/>
    </location>
</feature>
<evidence type="ECO:0000313" key="3">
    <source>
        <dbReference type="EMBL" id="ETO76972.1"/>
    </source>
</evidence>